<feature type="region of interest" description="Disordered" evidence="1">
    <location>
        <begin position="79"/>
        <end position="99"/>
    </location>
</feature>
<dbReference type="AlphaFoldDB" id="G1WXM8"/>
<gene>
    <name evidence="3" type="ORF">AOL_s00004g38</name>
</gene>
<dbReference type="InParanoid" id="G1WXM8"/>
<feature type="transmembrane region" description="Helical" evidence="2">
    <location>
        <begin position="53"/>
        <end position="70"/>
    </location>
</feature>
<feature type="compositionally biased region" description="Basic and acidic residues" evidence="1">
    <location>
        <begin position="133"/>
        <end position="150"/>
    </location>
</feature>
<feature type="compositionally biased region" description="Acidic residues" evidence="1">
    <location>
        <begin position="81"/>
        <end position="99"/>
    </location>
</feature>
<accession>G1WXM8</accession>
<keyword evidence="2" id="KW-1133">Transmembrane helix</keyword>
<evidence type="ECO:0000256" key="2">
    <source>
        <dbReference type="SAM" id="Phobius"/>
    </source>
</evidence>
<feature type="compositionally biased region" description="Basic residues" evidence="1">
    <location>
        <begin position="184"/>
        <end position="193"/>
    </location>
</feature>
<reference evidence="3 4" key="1">
    <citation type="journal article" date="2011" name="PLoS Pathog.">
        <title>Genomic and proteomic analyses of the fungus Arthrobotrys oligospora provide insights into nematode-trap formation.</title>
        <authorList>
            <person name="Yang J."/>
            <person name="Wang L."/>
            <person name="Ji X."/>
            <person name="Feng Y."/>
            <person name="Li X."/>
            <person name="Zou C."/>
            <person name="Xu J."/>
            <person name="Ren Y."/>
            <person name="Mi Q."/>
            <person name="Wu J."/>
            <person name="Liu S."/>
            <person name="Liu Y."/>
            <person name="Huang X."/>
            <person name="Wang H."/>
            <person name="Niu X."/>
            <person name="Li J."/>
            <person name="Liang L."/>
            <person name="Luo Y."/>
            <person name="Ji K."/>
            <person name="Zhou W."/>
            <person name="Yu Z."/>
            <person name="Li G."/>
            <person name="Liu Y."/>
            <person name="Li L."/>
            <person name="Qiao M."/>
            <person name="Feng L."/>
            <person name="Zhang K.-Q."/>
        </authorList>
    </citation>
    <scope>NUCLEOTIDE SEQUENCE [LARGE SCALE GENOMIC DNA]</scope>
    <source>
        <strain evidence="4">ATCC 24927 / CBS 115.81 / DSM 1491</strain>
    </source>
</reference>
<proteinExistence type="predicted"/>
<keyword evidence="2" id="KW-0812">Transmembrane</keyword>
<dbReference type="Proteomes" id="UP000008784">
    <property type="component" value="Unassembled WGS sequence"/>
</dbReference>
<dbReference type="EMBL" id="ADOT01000005">
    <property type="protein sequence ID" value="EGX54005.1"/>
    <property type="molecule type" value="Genomic_DNA"/>
</dbReference>
<organism evidence="3 4">
    <name type="scientific">Arthrobotrys oligospora (strain ATCC 24927 / CBS 115.81 / DSM 1491)</name>
    <name type="common">Nematode-trapping fungus</name>
    <name type="synonym">Didymozoophaga oligospora</name>
    <dbReference type="NCBI Taxonomy" id="756982"/>
    <lineage>
        <taxon>Eukaryota</taxon>
        <taxon>Fungi</taxon>
        <taxon>Dikarya</taxon>
        <taxon>Ascomycota</taxon>
        <taxon>Pezizomycotina</taxon>
        <taxon>Orbiliomycetes</taxon>
        <taxon>Orbiliales</taxon>
        <taxon>Orbiliaceae</taxon>
        <taxon>Orbilia</taxon>
        <taxon>Orbilia oligospora</taxon>
    </lineage>
</organism>
<evidence type="ECO:0000313" key="3">
    <source>
        <dbReference type="EMBL" id="EGX54005.1"/>
    </source>
</evidence>
<feature type="region of interest" description="Disordered" evidence="1">
    <location>
        <begin position="130"/>
        <end position="193"/>
    </location>
</feature>
<evidence type="ECO:0000313" key="4">
    <source>
        <dbReference type="Proteomes" id="UP000008784"/>
    </source>
</evidence>
<dbReference type="HOGENOM" id="CLU_1408414_0_0_1"/>
<keyword evidence="4" id="KW-1185">Reference proteome</keyword>
<keyword evidence="2" id="KW-0472">Membrane</keyword>
<sequence>MYMTTTTANFDFDRPSTQKISFSAQKALHSMTAFNMTQEPTFNELCLYHFRQFIPYLIIFLYPIVILYKFRRVEDLAAYESEPESESTESMDEEQWVDDDDQFQYVHNERVRQETVDKLADMKRVSDLYYKSPEQKRAEEQQEELERLITEEPDSEDGGIGDRVRQRRSPSAKSHENVEGAPGARKRGRPAKN</sequence>
<evidence type="ECO:0000256" key="1">
    <source>
        <dbReference type="SAM" id="MobiDB-lite"/>
    </source>
</evidence>
<dbReference type="OrthoDB" id="10324190at2759"/>
<comment type="caution">
    <text evidence="3">The sequence shown here is derived from an EMBL/GenBank/DDBJ whole genome shotgun (WGS) entry which is preliminary data.</text>
</comment>
<dbReference type="GeneID" id="22888249"/>
<dbReference type="RefSeq" id="XP_011116990.1">
    <property type="nucleotide sequence ID" value="XM_011118688.1"/>
</dbReference>
<name>G1WXM8_ARTOA</name>
<protein>
    <submittedName>
        <fullName evidence="3">Uncharacterized protein</fullName>
    </submittedName>
</protein>